<feature type="transmembrane region" description="Helical" evidence="8">
    <location>
        <begin position="75"/>
        <end position="96"/>
    </location>
</feature>
<evidence type="ECO:0000256" key="8">
    <source>
        <dbReference type="RuleBase" id="RU365092"/>
    </source>
</evidence>
<dbReference type="OrthoDB" id="9761056at2"/>
<evidence type="ECO:0000256" key="4">
    <source>
        <dbReference type="ARBA" id="ARBA00022475"/>
    </source>
</evidence>
<keyword evidence="5 8" id="KW-0812">Transmembrane</keyword>
<keyword evidence="4 8" id="KW-1003">Cell membrane</keyword>
<keyword evidence="10" id="KW-1185">Reference proteome</keyword>
<sequence length="555" mass="59726">MEQIWPQNYDPFNNALLSTVLAALPIIVLLGSIAIFHIRIHLAAVFGLIVAIGVALFAFNMPVPAVAATTLYGGAYGLFPIGWIVLNLIFLYQLTVNKGLFTLIRMHLSTIAPDPRIQVILIAFAFGAFFEGAAGFGTPVAITAAILIQLGFRPLAACGLSLIANTAPVAFGALGTPIIALAAVTDIDVLKLSAMVGRQLPLFSFIVPFWVIWAMAGFRGMISVWPAALTAGLSFAVTQFLVSNYHGPWLVDIFASIVSIISIIVLLKFWQPKTIWQLPKDEDTIPLQADPESVSTKDMVRAWTPWVILTVFIFAWGVPTVKSTLNSVSAPEYKVAYLHNLVKRSPPIAPVPTLEKPAKTEEAVFKLNWISATGTGILLSAIIAGFAIGYSIKEMFKVYLQTLWRVRFSLITIAAMLALGYVTKYSGADATLGLALAKTGVLYPFFGTMLGWLGVALTGSDTASNVLFGSLQTITAKQTDVSPILMAAANSSGGVMGKMVDAQSIVVASTATNWYGHEGQILRYVFFHSIALAALVGLFVFLQAYVIPFSNMVVK</sequence>
<name>A0A1G9SHT5_9SPHI</name>
<comment type="similarity">
    <text evidence="2 8">Belongs to the lactate permease family.</text>
</comment>
<dbReference type="PANTHER" id="PTHR30003:SF0">
    <property type="entry name" value="GLYCOLATE PERMEASE GLCA-RELATED"/>
    <property type="match status" value="1"/>
</dbReference>
<dbReference type="Proteomes" id="UP000199226">
    <property type="component" value="Unassembled WGS sequence"/>
</dbReference>
<evidence type="ECO:0000256" key="6">
    <source>
        <dbReference type="ARBA" id="ARBA00022989"/>
    </source>
</evidence>
<proteinExistence type="inferred from homology"/>
<dbReference type="GO" id="GO:0015295">
    <property type="term" value="F:solute:proton symporter activity"/>
    <property type="evidence" value="ECO:0007669"/>
    <property type="project" value="TreeGrafter"/>
</dbReference>
<evidence type="ECO:0000256" key="5">
    <source>
        <dbReference type="ARBA" id="ARBA00022692"/>
    </source>
</evidence>
<evidence type="ECO:0000256" key="2">
    <source>
        <dbReference type="ARBA" id="ARBA00010100"/>
    </source>
</evidence>
<feature type="transmembrane region" description="Helical" evidence="8">
    <location>
        <begin position="435"/>
        <end position="457"/>
    </location>
</feature>
<feature type="transmembrane region" description="Helical" evidence="8">
    <location>
        <begin position="369"/>
        <end position="392"/>
    </location>
</feature>
<dbReference type="GO" id="GO:0015129">
    <property type="term" value="F:lactate transmembrane transporter activity"/>
    <property type="evidence" value="ECO:0007669"/>
    <property type="project" value="UniProtKB-UniRule"/>
</dbReference>
<feature type="transmembrane region" description="Helical" evidence="8">
    <location>
        <begin position="404"/>
        <end position="423"/>
    </location>
</feature>
<evidence type="ECO:0000256" key="3">
    <source>
        <dbReference type="ARBA" id="ARBA00022448"/>
    </source>
</evidence>
<dbReference type="STRING" id="990371.SAMN05421813_11067"/>
<keyword evidence="6 8" id="KW-1133">Transmembrane helix</keyword>
<feature type="transmembrane region" description="Helical" evidence="8">
    <location>
        <begin position="524"/>
        <end position="547"/>
    </location>
</feature>
<dbReference type="Pfam" id="PF02652">
    <property type="entry name" value="Lactate_perm"/>
    <property type="match status" value="1"/>
</dbReference>
<dbReference type="GO" id="GO:0005886">
    <property type="term" value="C:plasma membrane"/>
    <property type="evidence" value="ECO:0007669"/>
    <property type="project" value="UniProtKB-SubCell"/>
</dbReference>
<organism evidence="9 10">
    <name type="scientific">Daejeonella rubra</name>
    <dbReference type="NCBI Taxonomy" id="990371"/>
    <lineage>
        <taxon>Bacteria</taxon>
        <taxon>Pseudomonadati</taxon>
        <taxon>Bacteroidota</taxon>
        <taxon>Sphingobacteriia</taxon>
        <taxon>Sphingobacteriales</taxon>
        <taxon>Sphingobacteriaceae</taxon>
        <taxon>Daejeonella</taxon>
    </lineage>
</organism>
<feature type="transmembrane region" description="Helical" evidence="8">
    <location>
        <begin position="249"/>
        <end position="270"/>
    </location>
</feature>
<dbReference type="InterPro" id="IPR003804">
    <property type="entry name" value="Lactate_perm"/>
</dbReference>
<dbReference type="RefSeq" id="WP_090704076.1">
    <property type="nucleotide sequence ID" value="NZ_FNHH01000010.1"/>
</dbReference>
<accession>A0A1G9SHT5</accession>
<evidence type="ECO:0000256" key="7">
    <source>
        <dbReference type="ARBA" id="ARBA00023136"/>
    </source>
</evidence>
<feature type="transmembrane region" description="Helical" evidence="8">
    <location>
        <begin position="117"/>
        <end position="150"/>
    </location>
</feature>
<reference evidence="10" key="1">
    <citation type="submission" date="2016-10" db="EMBL/GenBank/DDBJ databases">
        <authorList>
            <person name="Varghese N."/>
            <person name="Submissions S."/>
        </authorList>
    </citation>
    <scope>NUCLEOTIDE SEQUENCE [LARGE SCALE GENOMIC DNA]</scope>
    <source>
        <strain evidence="10">DSM 24536</strain>
    </source>
</reference>
<feature type="transmembrane region" description="Helical" evidence="8">
    <location>
        <begin position="162"/>
        <end position="184"/>
    </location>
</feature>
<dbReference type="EMBL" id="FNHH01000010">
    <property type="protein sequence ID" value="SDM35033.1"/>
    <property type="molecule type" value="Genomic_DNA"/>
</dbReference>
<evidence type="ECO:0000256" key="1">
    <source>
        <dbReference type="ARBA" id="ARBA00004651"/>
    </source>
</evidence>
<dbReference type="PANTHER" id="PTHR30003">
    <property type="entry name" value="L-LACTATE PERMEASE"/>
    <property type="match status" value="1"/>
</dbReference>
<keyword evidence="3 8" id="KW-0813">Transport</keyword>
<comment type="function">
    <text evidence="8">Uptake of L-lactate across the membrane. Can also transport D-lactate and glycolate.</text>
</comment>
<feature type="transmembrane region" description="Helical" evidence="8">
    <location>
        <begin position="43"/>
        <end position="63"/>
    </location>
</feature>
<comment type="subcellular location">
    <subcellularLocation>
        <location evidence="1 8">Cell membrane</location>
        <topology evidence="1 8">Multi-pass membrane protein</topology>
    </subcellularLocation>
</comment>
<gene>
    <name evidence="9" type="ORF">SAMN05421813_11067</name>
</gene>
<keyword evidence="7 8" id="KW-0472">Membrane</keyword>
<evidence type="ECO:0000313" key="10">
    <source>
        <dbReference type="Proteomes" id="UP000199226"/>
    </source>
</evidence>
<feature type="transmembrane region" description="Helical" evidence="8">
    <location>
        <begin position="15"/>
        <end position="36"/>
    </location>
</feature>
<protein>
    <recommendedName>
        <fullName evidence="8">L-lactate permease</fullName>
    </recommendedName>
</protein>
<dbReference type="AlphaFoldDB" id="A0A1G9SHT5"/>
<evidence type="ECO:0000313" key="9">
    <source>
        <dbReference type="EMBL" id="SDM35033.1"/>
    </source>
</evidence>
<dbReference type="NCBIfam" id="TIGR00795">
    <property type="entry name" value="lctP"/>
    <property type="match status" value="1"/>
</dbReference>
<feature type="transmembrane region" description="Helical" evidence="8">
    <location>
        <begin position="303"/>
        <end position="321"/>
    </location>
</feature>